<organism evidence="2 3">
    <name type="scientific">Mauremys mutica</name>
    <name type="common">yellowpond turtle</name>
    <dbReference type="NCBI Taxonomy" id="74926"/>
    <lineage>
        <taxon>Eukaryota</taxon>
        <taxon>Metazoa</taxon>
        <taxon>Chordata</taxon>
        <taxon>Craniata</taxon>
        <taxon>Vertebrata</taxon>
        <taxon>Euteleostomi</taxon>
        <taxon>Archelosauria</taxon>
        <taxon>Testudinata</taxon>
        <taxon>Testudines</taxon>
        <taxon>Cryptodira</taxon>
        <taxon>Durocryptodira</taxon>
        <taxon>Testudinoidea</taxon>
        <taxon>Geoemydidae</taxon>
        <taxon>Geoemydinae</taxon>
        <taxon>Mauremys</taxon>
    </lineage>
</organism>
<reference evidence="2" key="1">
    <citation type="submission" date="2021-09" db="EMBL/GenBank/DDBJ databases">
        <title>The genome of Mauremys mutica provides insights into the evolution of semi-aquatic lifestyle.</title>
        <authorList>
            <person name="Gong S."/>
            <person name="Gao Y."/>
        </authorList>
    </citation>
    <scope>NUCLEOTIDE SEQUENCE</scope>
    <source>
        <strain evidence="2">MM-2020</strain>
        <tissue evidence="2">Muscle</tissue>
    </source>
</reference>
<feature type="region of interest" description="Disordered" evidence="1">
    <location>
        <begin position="1"/>
        <end position="109"/>
    </location>
</feature>
<evidence type="ECO:0000313" key="2">
    <source>
        <dbReference type="EMBL" id="KAH1186952.1"/>
    </source>
</evidence>
<feature type="compositionally biased region" description="Basic and acidic residues" evidence="1">
    <location>
        <begin position="48"/>
        <end position="88"/>
    </location>
</feature>
<accession>A0A9D3XVS3</accession>
<comment type="caution">
    <text evidence="2">The sequence shown here is derived from an EMBL/GenBank/DDBJ whole genome shotgun (WGS) entry which is preliminary data.</text>
</comment>
<gene>
    <name evidence="2" type="ORF">KIL84_019701</name>
</gene>
<keyword evidence="3" id="KW-1185">Reference proteome</keyword>
<evidence type="ECO:0000313" key="3">
    <source>
        <dbReference type="Proteomes" id="UP000827986"/>
    </source>
</evidence>
<dbReference type="Proteomes" id="UP000827986">
    <property type="component" value="Unassembled WGS sequence"/>
</dbReference>
<dbReference type="EMBL" id="JAHDVG010000463">
    <property type="protein sequence ID" value="KAH1186952.1"/>
    <property type="molecule type" value="Genomic_DNA"/>
</dbReference>
<sequence>MKNKGYCIDKKPAKFNGGIRGSPGKRGKGQKNGNQRCEGRGKYPGARETGKIHRKEGGEGKEREEDHPETMQYREEARRNRETREARVGKSRRGGIRGHRQPRENKQGR</sequence>
<dbReference type="AlphaFoldDB" id="A0A9D3XVS3"/>
<evidence type="ECO:0000256" key="1">
    <source>
        <dbReference type="SAM" id="MobiDB-lite"/>
    </source>
</evidence>
<protein>
    <submittedName>
        <fullName evidence="2">Uncharacterized protein</fullName>
    </submittedName>
</protein>
<name>A0A9D3XVS3_9SAUR</name>
<feature type="compositionally biased region" description="Basic residues" evidence="1">
    <location>
        <begin position="89"/>
        <end position="100"/>
    </location>
</feature>
<proteinExistence type="predicted"/>